<feature type="transmembrane region" description="Helical" evidence="1">
    <location>
        <begin position="229"/>
        <end position="247"/>
    </location>
</feature>
<reference evidence="2 3" key="1">
    <citation type="submission" date="2020-03" db="EMBL/GenBank/DDBJ databases">
        <title>Whole genome shotgun sequence of Phytohabitans houttuyneae NBRC 108639.</title>
        <authorList>
            <person name="Komaki H."/>
            <person name="Tamura T."/>
        </authorList>
    </citation>
    <scope>NUCLEOTIDE SEQUENCE [LARGE SCALE GENOMIC DNA]</scope>
    <source>
        <strain evidence="2 3">NBRC 108639</strain>
    </source>
</reference>
<feature type="transmembrane region" description="Helical" evidence="1">
    <location>
        <begin position="253"/>
        <end position="276"/>
    </location>
</feature>
<sequence length="283" mass="28691">MVVTAGPGTRLRWAVGGGCAVAAIAVAVWVTGATDLLAGRLRGPTRGVLAWYFAAVVLGTLAQAPLAGRGRARLARGMLATAALLAAGILVTVVAVALDPWVPAPQPPGPDRSDPANWYPTATAFILAGYAVVALSGLSYWDGGRGRPRDGEPAVTSVVDLFVLVSAVPAAIGWATYAGFAMHAAARAGLPWAPTDGQPFLVAGSALAVLQAGTLSTVVWLTRGAQPPALLAAPPALLAVSVVGAQLGHVAHVAVVTPVAVVVLFTAMPLSMFAALRLRARFH</sequence>
<dbReference type="AlphaFoldDB" id="A0A6V8KGD6"/>
<keyword evidence="1" id="KW-0472">Membrane</keyword>
<feature type="transmembrane region" description="Helical" evidence="1">
    <location>
        <begin position="79"/>
        <end position="98"/>
    </location>
</feature>
<keyword evidence="1" id="KW-0812">Transmembrane</keyword>
<feature type="transmembrane region" description="Helical" evidence="1">
    <location>
        <begin position="161"/>
        <end position="180"/>
    </location>
</feature>
<keyword evidence="1" id="KW-1133">Transmembrane helix</keyword>
<feature type="transmembrane region" description="Helical" evidence="1">
    <location>
        <begin position="118"/>
        <end position="141"/>
    </location>
</feature>
<accession>A0A6V8KGD6</accession>
<dbReference type="Proteomes" id="UP000482800">
    <property type="component" value="Unassembled WGS sequence"/>
</dbReference>
<feature type="transmembrane region" description="Helical" evidence="1">
    <location>
        <begin position="12"/>
        <end position="30"/>
    </location>
</feature>
<protein>
    <submittedName>
        <fullName evidence="2">Uncharacterized protein</fullName>
    </submittedName>
</protein>
<organism evidence="2 3">
    <name type="scientific">Phytohabitans houttuyneae</name>
    <dbReference type="NCBI Taxonomy" id="1076126"/>
    <lineage>
        <taxon>Bacteria</taxon>
        <taxon>Bacillati</taxon>
        <taxon>Actinomycetota</taxon>
        <taxon>Actinomycetes</taxon>
        <taxon>Micromonosporales</taxon>
        <taxon>Micromonosporaceae</taxon>
    </lineage>
</organism>
<evidence type="ECO:0000256" key="1">
    <source>
        <dbReference type="SAM" id="Phobius"/>
    </source>
</evidence>
<reference evidence="2 3" key="2">
    <citation type="submission" date="2020-03" db="EMBL/GenBank/DDBJ databases">
        <authorList>
            <person name="Ichikawa N."/>
            <person name="Kimura A."/>
            <person name="Kitahashi Y."/>
            <person name="Uohara A."/>
        </authorList>
    </citation>
    <scope>NUCLEOTIDE SEQUENCE [LARGE SCALE GENOMIC DNA]</scope>
    <source>
        <strain evidence="2 3">NBRC 108639</strain>
    </source>
</reference>
<dbReference type="EMBL" id="BLPF01000003">
    <property type="protein sequence ID" value="GFJ84292.1"/>
    <property type="molecule type" value="Genomic_DNA"/>
</dbReference>
<gene>
    <name evidence="2" type="ORF">Phou_084720</name>
</gene>
<comment type="caution">
    <text evidence="2">The sequence shown here is derived from an EMBL/GenBank/DDBJ whole genome shotgun (WGS) entry which is preliminary data.</text>
</comment>
<evidence type="ECO:0000313" key="2">
    <source>
        <dbReference type="EMBL" id="GFJ84292.1"/>
    </source>
</evidence>
<feature type="transmembrane region" description="Helical" evidence="1">
    <location>
        <begin position="200"/>
        <end position="222"/>
    </location>
</feature>
<keyword evidence="3" id="KW-1185">Reference proteome</keyword>
<name>A0A6V8KGD6_9ACTN</name>
<feature type="transmembrane region" description="Helical" evidence="1">
    <location>
        <begin position="50"/>
        <end position="67"/>
    </location>
</feature>
<proteinExistence type="predicted"/>
<evidence type="ECO:0000313" key="3">
    <source>
        <dbReference type="Proteomes" id="UP000482800"/>
    </source>
</evidence>